<evidence type="ECO:0000256" key="2">
    <source>
        <dbReference type="SAM" id="Phobius"/>
    </source>
</evidence>
<gene>
    <name evidence="3" type="ORF">DSO08_03920</name>
</gene>
<comment type="caution">
    <text evidence="3">The sequence shown here is derived from an EMBL/GenBank/DDBJ whole genome shotgun (WGS) entry which is preliminary data.</text>
</comment>
<dbReference type="Proteomes" id="UP000315399">
    <property type="component" value="Unassembled WGS sequence"/>
</dbReference>
<feature type="compositionally biased region" description="Basic and acidic residues" evidence="1">
    <location>
        <begin position="7"/>
        <end position="20"/>
    </location>
</feature>
<evidence type="ECO:0000313" key="3">
    <source>
        <dbReference type="EMBL" id="TDA38596.1"/>
    </source>
</evidence>
<organism evidence="3 4">
    <name type="scientific">Thermoproteota archaeon</name>
    <dbReference type="NCBI Taxonomy" id="2056631"/>
    <lineage>
        <taxon>Archaea</taxon>
        <taxon>Thermoproteota</taxon>
    </lineage>
</organism>
<keyword evidence="2" id="KW-0472">Membrane</keyword>
<keyword evidence="2" id="KW-0812">Transmembrane</keyword>
<sequence>MQDEDDPGRQDKIGRHDRGKSCMGRSEGKALPWGAWNSDFLLKVGLNCGLYFGLPIFSILRLD</sequence>
<evidence type="ECO:0000313" key="4">
    <source>
        <dbReference type="Proteomes" id="UP000315399"/>
    </source>
</evidence>
<evidence type="ECO:0000256" key="1">
    <source>
        <dbReference type="SAM" id="MobiDB-lite"/>
    </source>
</evidence>
<keyword evidence="2" id="KW-1133">Transmembrane helix</keyword>
<accession>A0A523BCB4</accession>
<proteinExistence type="predicted"/>
<protein>
    <submittedName>
        <fullName evidence="3">Uncharacterized protein</fullName>
    </submittedName>
</protein>
<dbReference type="AlphaFoldDB" id="A0A523BCB4"/>
<feature type="transmembrane region" description="Helical" evidence="2">
    <location>
        <begin position="40"/>
        <end position="60"/>
    </location>
</feature>
<feature type="region of interest" description="Disordered" evidence="1">
    <location>
        <begin position="1"/>
        <end position="26"/>
    </location>
</feature>
<reference evidence="3 4" key="1">
    <citation type="journal article" date="2019" name="Nat. Microbiol.">
        <title>Expanding anaerobic alkane metabolism in the domain of Archaea.</title>
        <authorList>
            <person name="Wang Y."/>
            <person name="Wegener G."/>
            <person name="Hou J."/>
            <person name="Wang F."/>
            <person name="Xiao X."/>
        </authorList>
    </citation>
    <scope>NUCLEOTIDE SEQUENCE [LARGE SCALE GENOMIC DNA]</scope>
    <source>
        <strain evidence="3">WYZ-LMO10</strain>
    </source>
</reference>
<dbReference type="EMBL" id="QNVH01000033">
    <property type="protein sequence ID" value="TDA38596.1"/>
    <property type="molecule type" value="Genomic_DNA"/>
</dbReference>
<name>A0A523BCB4_9CREN</name>